<sequence length="50" mass="5913">MWSKILESKELGWHKLAKRINAITSDRQPHAFGRRFTMHVVSTHIVDLNR</sequence>
<evidence type="ECO:0000313" key="1">
    <source>
        <dbReference type="EMBL" id="EMI51844.1"/>
    </source>
</evidence>
<dbReference type="Proteomes" id="UP000011885">
    <property type="component" value="Unassembled WGS sequence"/>
</dbReference>
<dbReference type="EMBL" id="ANOH01000478">
    <property type="protein sequence ID" value="EMI51844.1"/>
    <property type="molecule type" value="Genomic_DNA"/>
</dbReference>
<evidence type="ECO:0000313" key="2">
    <source>
        <dbReference type="Proteomes" id="UP000011885"/>
    </source>
</evidence>
<organism evidence="1 2">
    <name type="scientific">Rhodopirellula sallentina SM41</name>
    <dbReference type="NCBI Taxonomy" id="1263870"/>
    <lineage>
        <taxon>Bacteria</taxon>
        <taxon>Pseudomonadati</taxon>
        <taxon>Planctomycetota</taxon>
        <taxon>Planctomycetia</taxon>
        <taxon>Pirellulales</taxon>
        <taxon>Pirellulaceae</taxon>
        <taxon>Rhodopirellula</taxon>
    </lineage>
</organism>
<dbReference type="AlphaFoldDB" id="M5TS19"/>
<name>M5TS19_9BACT</name>
<protein>
    <submittedName>
        <fullName evidence="1">Uncharacterized protein</fullName>
    </submittedName>
</protein>
<dbReference type="PATRIC" id="fig|1263870.3.peg.7134"/>
<reference evidence="1 2" key="1">
    <citation type="journal article" date="2013" name="Mar. Genomics">
        <title>Expression of sulfatases in Rhodopirellula baltica and the diversity of sulfatases in the genus Rhodopirellula.</title>
        <authorList>
            <person name="Wegner C.E."/>
            <person name="Richter-Heitmann T."/>
            <person name="Klindworth A."/>
            <person name="Klockow C."/>
            <person name="Richter M."/>
            <person name="Achstetter T."/>
            <person name="Glockner F.O."/>
            <person name="Harder J."/>
        </authorList>
    </citation>
    <scope>NUCLEOTIDE SEQUENCE [LARGE SCALE GENOMIC DNA]</scope>
    <source>
        <strain evidence="1 2">SM41</strain>
    </source>
</reference>
<accession>M5TS19</accession>
<proteinExistence type="predicted"/>
<gene>
    <name evidence="1" type="ORF">RSSM_06726</name>
</gene>
<comment type="caution">
    <text evidence="1">The sequence shown here is derived from an EMBL/GenBank/DDBJ whole genome shotgun (WGS) entry which is preliminary data.</text>
</comment>
<keyword evidence="2" id="KW-1185">Reference proteome</keyword>